<evidence type="ECO:0000256" key="6">
    <source>
        <dbReference type="ARBA" id="ARBA00022517"/>
    </source>
</evidence>
<dbReference type="Gene3D" id="3.40.50.300">
    <property type="entry name" value="P-loop containing nucleotide triphosphate hydrolases"/>
    <property type="match status" value="1"/>
</dbReference>
<evidence type="ECO:0000256" key="11">
    <source>
        <dbReference type="SAM" id="MobiDB-lite"/>
    </source>
</evidence>
<dbReference type="GO" id="GO:0000462">
    <property type="term" value="P:maturation of SSU-rRNA from tricistronic rRNA transcript (SSU-rRNA, 5.8S rRNA, LSU-rRNA)"/>
    <property type="evidence" value="ECO:0007669"/>
    <property type="project" value="TreeGrafter"/>
</dbReference>
<gene>
    <name evidence="14" type="ORF">FKW77_002814</name>
</gene>
<dbReference type="SUPFAM" id="SSF52540">
    <property type="entry name" value="P-loop containing nucleoside triphosphate hydrolases"/>
    <property type="match status" value="1"/>
</dbReference>
<comment type="similarity">
    <text evidence="3 10">Belongs to the UTP25 family.</text>
</comment>
<dbReference type="InterPro" id="IPR053939">
    <property type="entry name" value="UTP25_C"/>
</dbReference>
<comment type="subunit">
    <text evidence="4 10">Component of the ribosomal small subunit (SSU) processome composed of at least 40 protein subunits and snoRNA U3.</text>
</comment>
<evidence type="ECO:0000256" key="4">
    <source>
        <dbReference type="ARBA" id="ARBA00011192"/>
    </source>
</evidence>
<proteinExistence type="inferred from homology"/>
<evidence type="ECO:0000256" key="1">
    <source>
        <dbReference type="ARBA" id="ARBA00002883"/>
    </source>
</evidence>
<evidence type="ECO:0000256" key="10">
    <source>
        <dbReference type="RuleBase" id="RU365070"/>
    </source>
</evidence>
<dbReference type="PANTHER" id="PTHR12933">
    <property type="entry name" value="ORF PROTEIN-RELATED"/>
    <property type="match status" value="1"/>
</dbReference>
<feature type="region of interest" description="Disordered" evidence="11">
    <location>
        <begin position="195"/>
        <end position="218"/>
    </location>
</feature>
<dbReference type="InterPro" id="IPR053940">
    <property type="entry name" value="UTP25_NTPase-like"/>
</dbReference>
<dbReference type="Pfam" id="PF06862">
    <property type="entry name" value="Utp25_C"/>
    <property type="match status" value="1"/>
</dbReference>
<evidence type="ECO:0000256" key="3">
    <source>
        <dbReference type="ARBA" id="ARBA00009223"/>
    </source>
</evidence>
<feature type="compositionally biased region" description="Polar residues" evidence="11">
    <location>
        <begin position="199"/>
        <end position="210"/>
    </location>
</feature>
<reference evidence="14 15" key="1">
    <citation type="submission" date="2019-07" db="EMBL/GenBank/DDBJ databases">
        <title>Finished genome of Venturia effusa.</title>
        <authorList>
            <person name="Young C.A."/>
            <person name="Cox M.P."/>
            <person name="Ganley A.R.D."/>
            <person name="David W.J."/>
        </authorList>
    </citation>
    <scope>NUCLEOTIDE SEQUENCE [LARGE SCALE GENOMIC DNA]</scope>
    <source>
        <strain evidence="15">albino</strain>
    </source>
</reference>
<keyword evidence="6 10" id="KW-0690">Ribosome biogenesis</keyword>
<dbReference type="GO" id="GO:0019843">
    <property type="term" value="F:rRNA binding"/>
    <property type="evidence" value="ECO:0007669"/>
    <property type="project" value="TreeGrafter"/>
</dbReference>
<feature type="compositionally biased region" description="Acidic residues" evidence="11">
    <location>
        <begin position="117"/>
        <end position="141"/>
    </location>
</feature>
<sequence length="720" mass="82022">MPPSRGRGGRRTGRQAPRSKKDAFKSARIEDELEDVETGPAQPESDNESEQSVSDSDSDEELVAKPKAYNVLLQSFGRIAEEDQPRRKRRKIDATGRSAVGDVQQDQEVDVIKDGNGQEEQEQPFEESAEDEPDQADPDEIDQLEEIIDEDEDESHPFEKHFSNPDEKELAWKFKAVADKKWRTERLAFAIPGKCTISRPENGSDKPNTQSLPSSNSLKPKKKLVAIAEKFLPKLDELEKAVASHLFGYNDLLFGGRTVANSVNLRTVSCLHALNHVLKTRDRVLKNTARLAKDSTNLEVEYRDQGFTRPKVLILVPTRQSCVRYVDAITYLCQPEQQENKKRFEEFFANSEEKHGEDRPEDFRELFEGNDDDMFRLGVKFTRKTVKYFSQFYNSDIIIASPLGLRRAIDSSEKTKKPDFDFLSSIEMVIMDQTDAMLMQNWEHVTHIFQHLNLQPREAHGCDFSRVRPWYLDGNAKFMRQTIILSAFITPELNALVSQHCHNISGKIKFSPEYSGAMLQVRDLGIKQTFSRFESPLLAKDPDARFKYFTTAILPTITKYPKPPDGSGLGVLIFIPSYFDFVRVRNYFATSTATQNISFSSISENQVPSDREIRRARSHFLSGRHSVLLYTGRAHHFFRYKIRGVKKVVLYGIPENPIFYEEIVGGFLASSIDDGKIGMQEASVRVLFSKWDALGLERVVGSKRVGGMLREKGGDVFDFV</sequence>
<evidence type="ECO:0000313" key="15">
    <source>
        <dbReference type="Proteomes" id="UP000316270"/>
    </source>
</evidence>
<protein>
    <recommendedName>
        <fullName evidence="5 10">U3 small nucleolar RNA-associated protein 25</fullName>
        <shortName evidence="10">U3 snoRNA-associated protein 25</shortName>
    </recommendedName>
</protein>
<evidence type="ECO:0000256" key="9">
    <source>
        <dbReference type="ARBA" id="ARBA00023274"/>
    </source>
</evidence>
<comment type="subcellular location">
    <subcellularLocation>
        <location evidence="2 10">Nucleus</location>
        <location evidence="2 10">Nucleolus</location>
    </subcellularLocation>
</comment>
<dbReference type="PANTHER" id="PTHR12933:SF0">
    <property type="entry name" value="U3 SMALL NUCLEOLAR RNA-ASSOCIATED PROTEIN 25 HOMOLOG"/>
    <property type="match status" value="1"/>
</dbReference>
<evidence type="ECO:0000256" key="7">
    <source>
        <dbReference type="ARBA" id="ARBA00022552"/>
    </source>
</evidence>
<dbReference type="STRING" id="50376.A0A517LL22"/>
<feature type="domain" description="UTP25 NTP hydrolase-like" evidence="13">
    <location>
        <begin position="249"/>
        <end position="508"/>
    </location>
</feature>
<organism evidence="14 15">
    <name type="scientific">Venturia effusa</name>
    <dbReference type="NCBI Taxonomy" id="50376"/>
    <lineage>
        <taxon>Eukaryota</taxon>
        <taxon>Fungi</taxon>
        <taxon>Dikarya</taxon>
        <taxon>Ascomycota</taxon>
        <taxon>Pezizomycotina</taxon>
        <taxon>Dothideomycetes</taxon>
        <taxon>Pleosporomycetidae</taxon>
        <taxon>Venturiales</taxon>
        <taxon>Venturiaceae</taxon>
        <taxon>Venturia</taxon>
    </lineage>
</organism>
<name>A0A517LL22_9PEZI</name>
<dbReference type="EMBL" id="CP042199">
    <property type="protein sequence ID" value="QDS76342.1"/>
    <property type="molecule type" value="Genomic_DNA"/>
</dbReference>
<keyword evidence="8 10" id="KW-0539">Nucleus</keyword>
<feature type="region of interest" description="Disordered" evidence="11">
    <location>
        <begin position="1"/>
        <end position="141"/>
    </location>
</feature>
<dbReference type="FunFam" id="3.40.50.300:FF:002356">
    <property type="entry name" value="U3 small nucleolar RNA-associated protein 25"/>
    <property type="match status" value="1"/>
</dbReference>
<keyword evidence="7 10" id="KW-0698">rRNA processing</keyword>
<evidence type="ECO:0000256" key="8">
    <source>
        <dbReference type="ARBA" id="ARBA00023242"/>
    </source>
</evidence>
<dbReference type="AlphaFoldDB" id="A0A517LL22"/>
<keyword evidence="9 10" id="KW-0687">Ribonucleoprotein</keyword>
<dbReference type="InterPro" id="IPR027417">
    <property type="entry name" value="P-loop_NTPase"/>
</dbReference>
<evidence type="ECO:0000259" key="12">
    <source>
        <dbReference type="Pfam" id="PF06862"/>
    </source>
</evidence>
<keyword evidence="15" id="KW-1185">Reference proteome</keyword>
<feature type="compositionally biased region" description="Basic and acidic residues" evidence="11">
    <location>
        <begin position="19"/>
        <end position="30"/>
    </location>
</feature>
<dbReference type="InterPro" id="IPR010678">
    <property type="entry name" value="UTP25"/>
</dbReference>
<dbReference type="Pfam" id="PF22916">
    <property type="entry name" value="UTP25_NTPase-like"/>
    <property type="match status" value="1"/>
</dbReference>
<evidence type="ECO:0000256" key="2">
    <source>
        <dbReference type="ARBA" id="ARBA00004604"/>
    </source>
</evidence>
<evidence type="ECO:0000256" key="5">
    <source>
        <dbReference type="ARBA" id="ARBA00015422"/>
    </source>
</evidence>
<dbReference type="GO" id="GO:0032040">
    <property type="term" value="C:small-subunit processome"/>
    <property type="evidence" value="ECO:0007669"/>
    <property type="project" value="TreeGrafter"/>
</dbReference>
<feature type="domain" description="UTP25 C-terminal" evidence="12">
    <location>
        <begin position="523"/>
        <end position="719"/>
    </location>
</feature>
<evidence type="ECO:0000259" key="13">
    <source>
        <dbReference type="Pfam" id="PF22916"/>
    </source>
</evidence>
<dbReference type="GO" id="GO:0034511">
    <property type="term" value="F:U3 snoRNA binding"/>
    <property type="evidence" value="ECO:0007669"/>
    <property type="project" value="InterPro"/>
</dbReference>
<dbReference type="OrthoDB" id="10264378at2759"/>
<evidence type="ECO:0000313" key="14">
    <source>
        <dbReference type="EMBL" id="QDS76342.1"/>
    </source>
</evidence>
<accession>A0A517LL22</accession>
<comment type="function">
    <text evidence="1 10">DEAD-box RNA helicase-like protein required for pre-18S rRNA processing, specifically at sites A0, A1, and A2.</text>
</comment>
<dbReference type="Proteomes" id="UP000316270">
    <property type="component" value="Chromosome 15"/>
</dbReference>